<feature type="transmembrane region" description="Helical" evidence="1">
    <location>
        <begin position="55"/>
        <end position="75"/>
    </location>
</feature>
<organism evidence="2 3">
    <name type="scientific">Streptococcus cristatus</name>
    <dbReference type="NCBI Taxonomy" id="45634"/>
    <lineage>
        <taxon>Bacteria</taxon>
        <taxon>Bacillati</taxon>
        <taxon>Bacillota</taxon>
        <taxon>Bacilli</taxon>
        <taxon>Lactobacillales</taxon>
        <taxon>Streptococcaceae</taxon>
        <taxon>Streptococcus</taxon>
    </lineage>
</organism>
<keyword evidence="1" id="KW-0472">Membrane</keyword>
<proteinExistence type="predicted"/>
<keyword evidence="1" id="KW-1133">Transmembrane helix</keyword>
<evidence type="ECO:0000256" key="1">
    <source>
        <dbReference type="SAM" id="Phobius"/>
    </source>
</evidence>
<feature type="transmembrane region" description="Helical" evidence="1">
    <location>
        <begin position="28"/>
        <end position="49"/>
    </location>
</feature>
<evidence type="ECO:0000313" key="2">
    <source>
        <dbReference type="EMBL" id="RSJ73928.1"/>
    </source>
</evidence>
<evidence type="ECO:0000313" key="3">
    <source>
        <dbReference type="Proteomes" id="UP000272213"/>
    </source>
</evidence>
<accession>A0A428GCQ0</accession>
<dbReference type="AlphaFoldDB" id="A0A428GCQ0"/>
<reference evidence="2 3" key="1">
    <citation type="submission" date="2018-11" db="EMBL/GenBank/DDBJ databases">
        <title>Species Designations Belie Phenotypic and Genotypic Heterogeneity in Oral Streptococci.</title>
        <authorList>
            <person name="Velsko I."/>
        </authorList>
    </citation>
    <scope>NUCLEOTIDE SEQUENCE [LARGE SCALE GENOMIC DNA]</scope>
    <source>
        <strain evidence="2 3">BCA6</strain>
    </source>
</reference>
<sequence>MLYGSVFRKKGSFDPVSIGFALNPEYPVFGAVATVLSTFWFFSACLVVSLPWAWFLSATIPAAMLLLVVAAWLVLRAALTKLWLALPDTRLAAGLTLRLSDAEAEVDTEA</sequence>
<dbReference type="EMBL" id="RJPM01000017">
    <property type="protein sequence ID" value="RSJ73928.1"/>
    <property type="molecule type" value="Genomic_DNA"/>
</dbReference>
<keyword evidence="1" id="KW-0812">Transmembrane</keyword>
<dbReference type="Proteomes" id="UP000272213">
    <property type="component" value="Unassembled WGS sequence"/>
</dbReference>
<comment type="caution">
    <text evidence="2">The sequence shown here is derived from an EMBL/GenBank/DDBJ whole genome shotgun (WGS) entry which is preliminary data.</text>
</comment>
<name>A0A428GCQ0_STRCR</name>
<gene>
    <name evidence="2" type="ORF">D8798_09980</name>
</gene>
<protein>
    <submittedName>
        <fullName evidence="2">Uncharacterized protein</fullName>
    </submittedName>
</protein>